<dbReference type="Proteomes" id="UP000593571">
    <property type="component" value="Unassembled WGS sequence"/>
</dbReference>
<evidence type="ECO:0000313" key="2">
    <source>
        <dbReference type="EMBL" id="KAF6485389.1"/>
    </source>
</evidence>
<dbReference type="EMBL" id="JACASE010000003">
    <property type="protein sequence ID" value="KAF6485389.1"/>
    <property type="molecule type" value="Genomic_DNA"/>
</dbReference>
<feature type="transmembrane region" description="Helical" evidence="1">
    <location>
        <begin position="142"/>
        <end position="164"/>
    </location>
</feature>
<sequence>MANFGGKVRAAIRKSYLGTRCGCKRCHQVFSRVNGKWANYPIFRNLLMLFSFHDSENRNIRSFARVLQVSTALFIFFFILFSLFFILGNFYCSAFQFIDSFLYHFQSTIEHVYLNFISVIIILSSKISTCFYFISSIVLVRCSIFSFVSSMFLIAHLSILIITAL</sequence>
<dbReference type="AlphaFoldDB" id="A0A7J8IML7"/>
<feature type="transmembrane region" description="Helical" evidence="1">
    <location>
        <begin position="111"/>
        <end position="135"/>
    </location>
</feature>
<feature type="transmembrane region" description="Helical" evidence="1">
    <location>
        <begin position="66"/>
        <end position="91"/>
    </location>
</feature>
<evidence type="ECO:0000256" key="1">
    <source>
        <dbReference type="SAM" id="Phobius"/>
    </source>
</evidence>
<protein>
    <submittedName>
        <fullName evidence="2">Uncharacterized protein</fullName>
    </submittedName>
</protein>
<gene>
    <name evidence="2" type="ORF">HJG63_010606</name>
</gene>
<reference evidence="2 3" key="1">
    <citation type="journal article" date="2020" name="Nature">
        <title>Six reference-quality genomes reveal evolution of bat adaptations.</title>
        <authorList>
            <person name="Jebb D."/>
            <person name="Huang Z."/>
            <person name="Pippel M."/>
            <person name="Hughes G.M."/>
            <person name="Lavrichenko K."/>
            <person name="Devanna P."/>
            <person name="Winkler S."/>
            <person name="Jermiin L.S."/>
            <person name="Skirmuntt E.C."/>
            <person name="Katzourakis A."/>
            <person name="Burkitt-Gray L."/>
            <person name="Ray D.A."/>
            <person name="Sullivan K.A.M."/>
            <person name="Roscito J.G."/>
            <person name="Kirilenko B.M."/>
            <person name="Davalos L.M."/>
            <person name="Corthals A.P."/>
            <person name="Power M.L."/>
            <person name="Jones G."/>
            <person name="Ransome R.D."/>
            <person name="Dechmann D.K.N."/>
            <person name="Locatelli A.G."/>
            <person name="Puechmaille S.J."/>
            <person name="Fedrigo O."/>
            <person name="Jarvis E.D."/>
            <person name="Hiller M."/>
            <person name="Vernes S.C."/>
            <person name="Myers E.W."/>
            <person name="Teeling E.C."/>
        </authorList>
    </citation>
    <scope>NUCLEOTIDE SEQUENCE [LARGE SCALE GENOMIC DNA]</scope>
    <source>
        <strain evidence="2">MRouAeg1</strain>
        <tissue evidence="2">Muscle</tissue>
    </source>
</reference>
<comment type="caution">
    <text evidence="2">The sequence shown here is derived from an EMBL/GenBank/DDBJ whole genome shotgun (WGS) entry which is preliminary data.</text>
</comment>
<keyword evidence="1" id="KW-0472">Membrane</keyword>
<keyword evidence="1" id="KW-1133">Transmembrane helix</keyword>
<keyword evidence="1" id="KW-0812">Transmembrane</keyword>
<proteinExistence type="predicted"/>
<organism evidence="2 3">
    <name type="scientific">Rousettus aegyptiacus</name>
    <name type="common">Egyptian fruit bat</name>
    <name type="synonym">Pteropus aegyptiacus</name>
    <dbReference type="NCBI Taxonomy" id="9407"/>
    <lineage>
        <taxon>Eukaryota</taxon>
        <taxon>Metazoa</taxon>
        <taxon>Chordata</taxon>
        <taxon>Craniata</taxon>
        <taxon>Vertebrata</taxon>
        <taxon>Euteleostomi</taxon>
        <taxon>Mammalia</taxon>
        <taxon>Eutheria</taxon>
        <taxon>Laurasiatheria</taxon>
        <taxon>Chiroptera</taxon>
        <taxon>Yinpterochiroptera</taxon>
        <taxon>Pteropodoidea</taxon>
        <taxon>Pteropodidae</taxon>
        <taxon>Rousettinae</taxon>
        <taxon>Rousettus</taxon>
    </lineage>
</organism>
<keyword evidence="3" id="KW-1185">Reference proteome</keyword>
<name>A0A7J8IML7_ROUAE</name>
<evidence type="ECO:0000313" key="3">
    <source>
        <dbReference type="Proteomes" id="UP000593571"/>
    </source>
</evidence>
<accession>A0A7J8IML7</accession>